<feature type="compositionally biased region" description="Basic and acidic residues" evidence="1">
    <location>
        <begin position="101"/>
        <end position="114"/>
    </location>
</feature>
<dbReference type="InterPro" id="IPR051082">
    <property type="entry name" value="Pentapeptide-BTB/POZ_domain"/>
</dbReference>
<dbReference type="InterPro" id="IPR001646">
    <property type="entry name" value="5peptide_repeat"/>
</dbReference>
<keyword evidence="2" id="KW-0812">Transmembrane</keyword>
<dbReference type="EMBL" id="FOUO01000001">
    <property type="protein sequence ID" value="SFM24514.1"/>
    <property type="molecule type" value="Genomic_DNA"/>
</dbReference>
<dbReference type="STRING" id="195064.SAMN05421721_101100"/>
<dbReference type="Proteomes" id="UP000199556">
    <property type="component" value="Unassembled WGS sequence"/>
</dbReference>
<evidence type="ECO:0000256" key="1">
    <source>
        <dbReference type="SAM" id="MobiDB-lite"/>
    </source>
</evidence>
<evidence type="ECO:0000313" key="4">
    <source>
        <dbReference type="Proteomes" id="UP000199556"/>
    </source>
</evidence>
<sequence>MEPSTETEHTLWYMRRDGHVRGPYPAGVVSRYLLLGRLTLEDEISPDGQHWHPVETHPHLIPRELLEADTPEGRERLLQARMREDERLRERRAAGSAQEAIFRDQRQGDRRRPEPPQILQHRRQRAELLSRMPDARRLPGGARLWTGLALLLTLTLGALFFWGLEPASQTGRPDCTARAAPGVNWDYCRKAGADLSGADLTGARMSNADLLGVRLGEARLSGADLSYADLQRADLSGADLSGARMVGAVLRDADLSGARLTGADLGYADLRGADLTGAELEGVRLGHALWTDGRPCPEGAVGGCTAP</sequence>
<dbReference type="PANTHER" id="PTHR14136">
    <property type="entry name" value="BTB_POZ DOMAIN-CONTAINING PROTEIN KCTD9"/>
    <property type="match status" value="1"/>
</dbReference>
<feature type="transmembrane region" description="Helical" evidence="2">
    <location>
        <begin position="144"/>
        <end position="164"/>
    </location>
</feature>
<dbReference type="PANTHER" id="PTHR14136:SF17">
    <property type="entry name" value="BTB_POZ DOMAIN-CONTAINING PROTEIN KCTD9"/>
    <property type="match status" value="1"/>
</dbReference>
<dbReference type="AlphaFoldDB" id="A0A1I4P9G5"/>
<protein>
    <submittedName>
        <fullName evidence="3">Pentapeptide repeat-containing protein</fullName>
    </submittedName>
</protein>
<dbReference type="RefSeq" id="WP_090483245.1">
    <property type="nucleotide sequence ID" value="NZ_FOUO01000001.1"/>
</dbReference>
<evidence type="ECO:0000256" key="2">
    <source>
        <dbReference type="SAM" id="Phobius"/>
    </source>
</evidence>
<proteinExistence type="predicted"/>
<dbReference type="Gene3D" id="2.160.20.80">
    <property type="entry name" value="E3 ubiquitin-protein ligase SopA"/>
    <property type="match status" value="1"/>
</dbReference>
<organism evidence="3 4">
    <name type="scientific">Ectothiorhodospira mobilis</name>
    <dbReference type="NCBI Taxonomy" id="195064"/>
    <lineage>
        <taxon>Bacteria</taxon>
        <taxon>Pseudomonadati</taxon>
        <taxon>Pseudomonadota</taxon>
        <taxon>Gammaproteobacteria</taxon>
        <taxon>Chromatiales</taxon>
        <taxon>Ectothiorhodospiraceae</taxon>
        <taxon>Ectothiorhodospira</taxon>
    </lineage>
</organism>
<keyword evidence="4" id="KW-1185">Reference proteome</keyword>
<evidence type="ECO:0000313" key="3">
    <source>
        <dbReference type="EMBL" id="SFM24514.1"/>
    </source>
</evidence>
<keyword evidence="2" id="KW-0472">Membrane</keyword>
<reference evidence="3 4" key="1">
    <citation type="submission" date="2016-10" db="EMBL/GenBank/DDBJ databases">
        <authorList>
            <person name="de Groot N.N."/>
        </authorList>
    </citation>
    <scope>NUCLEOTIDE SEQUENCE [LARGE SCALE GENOMIC DNA]</scope>
    <source>
        <strain evidence="3 4">DSM 4180</strain>
    </source>
</reference>
<dbReference type="Pfam" id="PF00805">
    <property type="entry name" value="Pentapeptide"/>
    <property type="match status" value="2"/>
</dbReference>
<name>A0A1I4P9G5_ECTMO</name>
<dbReference type="OrthoDB" id="7304622at2"/>
<feature type="region of interest" description="Disordered" evidence="1">
    <location>
        <begin position="87"/>
        <end position="119"/>
    </location>
</feature>
<gene>
    <name evidence="3" type="ORF">SAMN05421721_101100</name>
</gene>
<accession>A0A1I4P9G5</accession>
<dbReference type="SUPFAM" id="SSF141571">
    <property type="entry name" value="Pentapeptide repeat-like"/>
    <property type="match status" value="1"/>
</dbReference>
<keyword evidence="2" id="KW-1133">Transmembrane helix</keyword>